<dbReference type="Proteomes" id="UP000054399">
    <property type="component" value="Unassembled WGS sequence"/>
</dbReference>
<feature type="domain" description="BRCT" evidence="2">
    <location>
        <begin position="161"/>
        <end position="286"/>
    </location>
</feature>
<feature type="region of interest" description="Disordered" evidence="1">
    <location>
        <begin position="120"/>
        <end position="162"/>
    </location>
</feature>
<evidence type="ECO:0000259" key="2">
    <source>
        <dbReference type="PROSITE" id="PS50172"/>
    </source>
</evidence>
<gene>
    <name evidence="3" type="ORF">I308_104012</name>
</gene>
<evidence type="ECO:0000313" key="4">
    <source>
        <dbReference type="Proteomes" id="UP000054399"/>
    </source>
</evidence>
<feature type="compositionally biased region" description="Basic residues" evidence="1">
    <location>
        <begin position="71"/>
        <end position="81"/>
    </location>
</feature>
<comment type="caution">
    <text evidence="3">The sequence shown here is derived from an EMBL/GenBank/DDBJ whole genome shotgun (WGS) entry which is preliminary data.</text>
</comment>
<name>A0ABR3BP50_9TREE</name>
<feature type="compositionally biased region" description="Acidic residues" evidence="1">
    <location>
        <begin position="131"/>
        <end position="143"/>
    </location>
</feature>
<evidence type="ECO:0000313" key="3">
    <source>
        <dbReference type="EMBL" id="KAL0246980.1"/>
    </source>
</evidence>
<accession>A0ABR3BP50</accession>
<feature type="region of interest" description="Disordered" evidence="1">
    <location>
        <begin position="308"/>
        <end position="427"/>
    </location>
</feature>
<reference evidence="4" key="1">
    <citation type="submission" date="2015-01" db="EMBL/GenBank/DDBJ databases">
        <title>The Genome Sequence of Cryptococcus gattii MMRL2647.</title>
        <authorList>
            <consortium name="The Broad Institute Genomics Platform"/>
            <person name="Cuomo C."/>
            <person name="Litvintseva A."/>
            <person name="Chen Y."/>
            <person name="Heitman J."/>
            <person name="Sun S."/>
            <person name="Springer D."/>
            <person name="Dromer F."/>
            <person name="Young S."/>
            <person name="Zeng Q."/>
            <person name="Gargeya S."/>
            <person name="Abouelleil A."/>
            <person name="Alvarado L."/>
            <person name="Chapman S.B."/>
            <person name="Gainer-Dewar J."/>
            <person name="Goldberg J."/>
            <person name="Griggs A."/>
            <person name="Gujja S."/>
            <person name="Hansen M."/>
            <person name="Howarth C."/>
            <person name="Imamovic A."/>
            <person name="Larimer J."/>
            <person name="Murphy C."/>
            <person name="Naylor J."/>
            <person name="Pearson M."/>
            <person name="Priest M."/>
            <person name="Roberts A."/>
            <person name="Saif S."/>
            <person name="Shea T."/>
            <person name="Sykes S."/>
            <person name="Wortman J."/>
            <person name="Nusbaum C."/>
            <person name="Birren B."/>
        </authorList>
    </citation>
    <scope>NUCLEOTIDE SEQUENCE [LARGE SCALE GENOMIC DNA]</scope>
    <source>
        <strain evidence="4">IND107</strain>
    </source>
</reference>
<reference evidence="3 4" key="2">
    <citation type="submission" date="2024-01" db="EMBL/GenBank/DDBJ databases">
        <title>Comparative genomics of Cryptococcus and Kwoniella reveals pathogenesis evolution and contrasting modes of karyotype evolution via chromosome fusion or intercentromeric recombination.</title>
        <authorList>
            <person name="Coelho M.A."/>
            <person name="David-Palma M."/>
            <person name="Shea T."/>
            <person name="Bowers K."/>
            <person name="Mcginley-Smith S."/>
            <person name="Mohammad A.W."/>
            <person name="Gnirke A."/>
            <person name="Yurkov A.M."/>
            <person name="Nowrousian M."/>
            <person name="Sun S."/>
            <person name="Cuomo C.A."/>
            <person name="Heitman J."/>
        </authorList>
    </citation>
    <scope>NUCLEOTIDE SEQUENCE [LARGE SCALE GENOMIC DNA]</scope>
    <source>
        <strain evidence="3 4">IND107</strain>
    </source>
</reference>
<feature type="region of interest" description="Disordered" evidence="1">
    <location>
        <begin position="1"/>
        <end position="104"/>
    </location>
</feature>
<protein>
    <recommendedName>
        <fullName evidence="2">BRCT domain-containing protein</fullName>
    </recommendedName>
</protein>
<dbReference type="RefSeq" id="XP_066612941.1">
    <property type="nucleotide sequence ID" value="XM_066758493.1"/>
</dbReference>
<dbReference type="GeneID" id="91990868"/>
<feature type="compositionally biased region" description="Low complexity" evidence="1">
    <location>
        <begin position="467"/>
        <end position="480"/>
    </location>
</feature>
<feature type="compositionally biased region" description="Low complexity" evidence="1">
    <location>
        <begin position="339"/>
        <end position="359"/>
    </location>
</feature>
<dbReference type="SUPFAM" id="SSF52113">
    <property type="entry name" value="BRCT domain"/>
    <property type="match status" value="1"/>
</dbReference>
<evidence type="ECO:0000256" key="1">
    <source>
        <dbReference type="SAM" id="MobiDB-lite"/>
    </source>
</evidence>
<sequence>MSRAGHRERLPRLSPPSGDQSGGARRHDHGQLRRTSSSGSSASGIAGSHQDGRSVSHPPPNLHSHLYFHPAHPHRRQHQRQGQRSQEDSDRGLGSSALPPIHFGICKDEDRNVYKVGEWYDEEQREKDEDGSREEETEPEPESEPAHRVKKADAKANSSQPDRKVLKDVGLFLSTDTVSTGSDRVKVYRLINRDLGGKIINDPLSDQATIFIITLDPTAYPRNLNLFIDPKGTQPFEECTQARRWTSLNVVRHFARVEGMVPNSEVLKRKRVVRREWLEECAREGRFFGGRDGFAGWEVKKSAMVDPTPAQLTQDSQPTQARRHPQPAQSQPQPVPIHPQSVQNSLPVQSSQSSQSFQLETSRVHPLAKPQQPQPAEEVHSQPQPQAQSLPQPFPQIETQPQPLSLTGNQSQKSRAQVRVSIPAPTRRHMATAACLGFDNDDEEGQEEGQEENQGGSKDTDEDKSRAPLASAGASVSASPVLRPPLLLPVSRIKRYLLPRQVWFPPSFPLQPLN</sequence>
<feature type="region of interest" description="Disordered" evidence="1">
    <location>
        <begin position="439"/>
        <end position="480"/>
    </location>
</feature>
<dbReference type="InterPro" id="IPR036420">
    <property type="entry name" value="BRCT_dom_sf"/>
</dbReference>
<dbReference type="PROSITE" id="PS50172">
    <property type="entry name" value="BRCT"/>
    <property type="match status" value="1"/>
</dbReference>
<feature type="compositionally biased region" description="Low complexity" evidence="1">
    <location>
        <begin position="36"/>
        <end position="48"/>
    </location>
</feature>
<dbReference type="InterPro" id="IPR001357">
    <property type="entry name" value="BRCT_dom"/>
</dbReference>
<feature type="compositionally biased region" description="Polar residues" evidence="1">
    <location>
        <begin position="397"/>
        <end position="415"/>
    </location>
</feature>
<organism evidence="3 4">
    <name type="scientific">Cryptococcus tetragattii IND107</name>
    <dbReference type="NCBI Taxonomy" id="1296105"/>
    <lineage>
        <taxon>Eukaryota</taxon>
        <taxon>Fungi</taxon>
        <taxon>Dikarya</taxon>
        <taxon>Basidiomycota</taxon>
        <taxon>Agaricomycotina</taxon>
        <taxon>Tremellomycetes</taxon>
        <taxon>Tremellales</taxon>
        <taxon>Cryptococcaceae</taxon>
        <taxon>Cryptococcus</taxon>
        <taxon>Cryptococcus gattii species complex</taxon>
    </lineage>
</organism>
<feature type="compositionally biased region" description="Polar residues" evidence="1">
    <location>
        <begin position="310"/>
        <end position="319"/>
    </location>
</feature>
<feature type="compositionally biased region" description="Basic and acidic residues" evidence="1">
    <location>
        <begin position="1"/>
        <end position="11"/>
    </location>
</feature>
<feature type="compositionally biased region" description="Basic and acidic residues" evidence="1">
    <location>
        <begin position="144"/>
        <end position="154"/>
    </location>
</feature>
<feature type="compositionally biased region" description="Acidic residues" evidence="1">
    <location>
        <begin position="439"/>
        <end position="451"/>
    </location>
</feature>
<feature type="compositionally biased region" description="Low complexity" evidence="1">
    <location>
        <begin position="382"/>
        <end position="391"/>
    </location>
</feature>
<keyword evidence="4" id="KW-1185">Reference proteome</keyword>
<proteinExistence type="predicted"/>
<dbReference type="EMBL" id="ATAM02000007">
    <property type="protein sequence ID" value="KAL0246980.1"/>
    <property type="molecule type" value="Genomic_DNA"/>
</dbReference>